<dbReference type="EMBL" id="HBER01013693">
    <property type="protein sequence ID" value="CAD8531570.1"/>
    <property type="molecule type" value="Transcribed_RNA"/>
</dbReference>
<proteinExistence type="predicted"/>
<evidence type="ECO:0000313" key="1">
    <source>
        <dbReference type="EMBL" id="CAD8531570.1"/>
    </source>
</evidence>
<gene>
    <name evidence="1" type="ORF">CLEP1334_LOCUS6822</name>
</gene>
<protein>
    <submittedName>
        <fullName evidence="1">Uncharacterized protein</fullName>
    </submittedName>
</protein>
<dbReference type="AlphaFoldDB" id="A0A7S0ITK1"/>
<organism evidence="1">
    <name type="scientific">Calcidiscus leptoporus</name>
    <dbReference type="NCBI Taxonomy" id="127549"/>
    <lineage>
        <taxon>Eukaryota</taxon>
        <taxon>Haptista</taxon>
        <taxon>Haptophyta</taxon>
        <taxon>Prymnesiophyceae</taxon>
        <taxon>Coccolithales</taxon>
        <taxon>Calcidiscaceae</taxon>
        <taxon>Calcidiscus</taxon>
    </lineage>
</organism>
<reference evidence="1" key="1">
    <citation type="submission" date="2021-01" db="EMBL/GenBank/DDBJ databases">
        <authorList>
            <person name="Corre E."/>
            <person name="Pelletier E."/>
            <person name="Niang G."/>
            <person name="Scheremetjew M."/>
            <person name="Finn R."/>
            <person name="Kale V."/>
            <person name="Holt S."/>
            <person name="Cochrane G."/>
            <person name="Meng A."/>
            <person name="Brown T."/>
            <person name="Cohen L."/>
        </authorList>
    </citation>
    <scope>NUCLEOTIDE SEQUENCE</scope>
    <source>
        <strain evidence="1">RCC1130</strain>
    </source>
</reference>
<name>A0A7S0ITK1_9EUKA</name>
<accession>A0A7S0ITK1</accession>
<sequence length="134" mass="14494">MLRRDHELRLSASVQRRYAACGDDGEAKERVTARVQRQVASEAGFEGRSAHEGVLLLQGALSLFPGDTELTEACFYLKNNIHKPCPIPIRAAVPLWLPLHELLPPAACPRLATCSLADLARRAPLTVLAAGSAT</sequence>